<protein>
    <submittedName>
        <fullName evidence="2">Uncharacterized protein</fullName>
    </submittedName>
</protein>
<reference evidence="2 3" key="1">
    <citation type="submission" date="2024-02" db="EMBL/GenBank/DDBJ databases">
        <title>Haloferula sargassicola NBRC 104335.</title>
        <authorList>
            <person name="Ichikawa N."/>
            <person name="Katano-Makiyama Y."/>
            <person name="Hidaka K."/>
        </authorList>
    </citation>
    <scope>NUCLEOTIDE SEQUENCE [LARGE SCALE GENOMIC DNA]</scope>
    <source>
        <strain evidence="2 3">NBRC 104335</strain>
    </source>
</reference>
<keyword evidence="1" id="KW-0472">Membrane</keyword>
<evidence type="ECO:0000313" key="3">
    <source>
        <dbReference type="Proteomes" id="UP001476282"/>
    </source>
</evidence>
<dbReference type="EMBL" id="BAABRI010000003">
    <property type="protein sequence ID" value="GAA5481394.1"/>
    <property type="molecule type" value="Genomic_DNA"/>
</dbReference>
<feature type="transmembrane region" description="Helical" evidence="1">
    <location>
        <begin position="6"/>
        <end position="29"/>
    </location>
</feature>
<evidence type="ECO:0000313" key="2">
    <source>
        <dbReference type="EMBL" id="GAA5481394.1"/>
    </source>
</evidence>
<accession>A0ABP9UMZ2</accession>
<organism evidence="2 3">
    <name type="scientific">Haloferula sargassicola</name>
    <dbReference type="NCBI Taxonomy" id="490096"/>
    <lineage>
        <taxon>Bacteria</taxon>
        <taxon>Pseudomonadati</taxon>
        <taxon>Verrucomicrobiota</taxon>
        <taxon>Verrucomicrobiia</taxon>
        <taxon>Verrucomicrobiales</taxon>
        <taxon>Verrucomicrobiaceae</taxon>
        <taxon>Haloferula</taxon>
    </lineage>
</organism>
<comment type="caution">
    <text evidence="2">The sequence shown here is derived from an EMBL/GenBank/DDBJ whole genome shotgun (WGS) entry which is preliminary data.</text>
</comment>
<evidence type="ECO:0000256" key="1">
    <source>
        <dbReference type="SAM" id="Phobius"/>
    </source>
</evidence>
<gene>
    <name evidence="2" type="ORF">Hsar01_00603</name>
</gene>
<sequence>MLASSALWIALGITGAIVLAHVLIFIVFVRPTKDDKSSTED</sequence>
<keyword evidence="3" id="KW-1185">Reference proteome</keyword>
<dbReference type="Proteomes" id="UP001476282">
    <property type="component" value="Unassembled WGS sequence"/>
</dbReference>
<dbReference type="RefSeq" id="WP_353565547.1">
    <property type="nucleotide sequence ID" value="NZ_BAABRI010000003.1"/>
</dbReference>
<proteinExistence type="predicted"/>
<name>A0ABP9UMZ2_9BACT</name>
<keyword evidence="1" id="KW-1133">Transmembrane helix</keyword>
<keyword evidence="1" id="KW-0812">Transmembrane</keyword>